<name>A0ABR2F1R7_9ROSI</name>
<keyword evidence="2" id="KW-1185">Reference proteome</keyword>
<reference evidence="1 2" key="1">
    <citation type="journal article" date="2024" name="G3 (Bethesda)">
        <title>Genome assembly of Hibiscus sabdariffa L. provides insights into metabolisms of medicinal natural products.</title>
        <authorList>
            <person name="Kim T."/>
        </authorList>
    </citation>
    <scope>NUCLEOTIDE SEQUENCE [LARGE SCALE GENOMIC DNA]</scope>
    <source>
        <strain evidence="1">TK-2024</strain>
        <tissue evidence="1">Old leaves</tissue>
    </source>
</reference>
<dbReference type="Proteomes" id="UP001472677">
    <property type="component" value="Unassembled WGS sequence"/>
</dbReference>
<evidence type="ECO:0000313" key="1">
    <source>
        <dbReference type="EMBL" id="KAK8568889.1"/>
    </source>
</evidence>
<organism evidence="1 2">
    <name type="scientific">Hibiscus sabdariffa</name>
    <name type="common">roselle</name>
    <dbReference type="NCBI Taxonomy" id="183260"/>
    <lineage>
        <taxon>Eukaryota</taxon>
        <taxon>Viridiplantae</taxon>
        <taxon>Streptophyta</taxon>
        <taxon>Embryophyta</taxon>
        <taxon>Tracheophyta</taxon>
        <taxon>Spermatophyta</taxon>
        <taxon>Magnoliopsida</taxon>
        <taxon>eudicotyledons</taxon>
        <taxon>Gunneridae</taxon>
        <taxon>Pentapetalae</taxon>
        <taxon>rosids</taxon>
        <taxon>malvids</taxon>
        <taxon>Malvales</taxon>
        <taxon>Malvaceae</taxon>
        <taxon>Malvoideae</taxon>
        <taxon>Hibiscus</taxon>
    </lineage>
</organism>
<proteinExistence type="predicted"/>
<sequence length="78" mass="8673">MERFAQTIQLEIHQGKTWLPDIGPLEDVVVAGIPNELLELTAVDLAIENGELRFQHFVVSEDIVVQALCAIISEDCVE</sequence>
<evidence type="ECO:0000313" key="2">
    <source>
        <dbReference type="Proteomes" id="UP001472677"/>
    </source>
</evidence>
<gene>
    <name evidence="1" type="ORF">V6N12_007425</name>
</gene>
<comment type="caution">
    <text evidence="1">The sequence shown here is derived from an EMBL/GenBank/DDBJ whole genome shotgun (WGS) entry which is preliminary data.</text>
</comment>
<protein>
    <submittedName>
        <fullName evidence="1">Uncharacterized protein</fullName>
    </submittedName>
</protein>
<accession>A0ABR2F1R7</accession>
<dbReference type="EMBL" id="JBBPBM010000009">
    <property type="protein sequence ID" value="KAK8568889.1"/>
    <property type="molecule type" value="Genomic_DNA"/>
</dbReference>